<dbReference type="OrthoDB" id="2515046at2"/>
<name>A0A4V5V087_9ACTN</name>
<gene>
    <name evidence="2" type="ORF">FDA94_01060</name>
</gene>
<dbReference type="Proteomes" id="UP000308705">
    <property type="component" value="Unassembled WGS sequence"/>
</dbReference>
<dbReference type="SUPFAM" id="SSF53850">
    <property type="entry name" value="Periplasmic binding protein-like II"/>
    <property type="match status" value="1"/>
</dbReference>
<comment type="caution">
    <text evidence="2">The sequence shown here is derived from an EMBL/GenBank/DDBJ whole genome shotgun (WGS) entry which is preliminary data.</text>
</comment>
<dbReference type="EMBL" id="SZQA01000001">
    <property type="protein sequence ID" value="TKK91413.1"/>
    <property type="molecule type" value="Genomic_DNA"/>
</dbReference>
<organism evidence="2 3">
    <name type="scientific">Herbidospora galbida</name>
    <dbReference type="NCBI Taxonomy" id="2575442"/>
    <lineage>
        <taxon>Bacteria</taxon>
        <taxon>Bacillati</taxon>
        <taxon>Actinomycetota</taxon>
        <taxon>Actinomycetes</taxon>
        <taxon>Streptosporangiales</taxon>
        <taxon>Streptosporangiaceae</taxon>
        <taxon>Herbidospora</taxon>
    </lineage>
</organism>
<feature type="region of interest" description="Disordered" evidence="1">
    <location>
        <begin position="1"/>
        <end position="33"/>
    </location>
</feature>
<evidence type="ECO:0000256" key="1">
    <source>
        <dbReference type="SAM" id="MobiDB-lite"/>
    </source>
</evidence>
<dbReference type="Gene3D" id="3.40.190.10">
    <property type="entry name" value="Periplasmic binding protein-like II"/>
    <property type="match status" value="1"/>
</dbReference>
<feature type="compositionally biased region" description="Low complexity" evidence="1">
    <location>
        <begin position="17"/>
        <end position="28"/>
    </location>
</feature>
<dbReference type="RefSeq" id="WP_137245101.1">
    <property type="nucleotide sequence ID" value="NZ_SZQA01000001.1"/>
</dbReference>
<evidence type="ECO:0000313" key="2">
    <source>
        <dbReference type="EMBL" id="TKK91413.1"/>
    </source>
</evidence>
<reference evidence="2 3" key="1">
    <citation type="submission" date="2019-04" db="EMBL/GenBank/DDBJ databases">
        <title>Herbidospora sp. NEAU-GS14.nov., a novel actinomycete isolated from soil.</title>
        <authorList>
            <person name="Han L."/>
        </authorList>
    </citation>
    <scope>NUCLEOTIDE SEQUENCE [LARGE SCALE GENOMIC DNA]</scope>
    <source>
        <strain evidence="2 3">NEAU-GS14</strain>
    </source>
</reference>
<evidence type="ECO:0008006" key="4">
    <source>
        <dbReference type="Google" id="ProtNLM"/>
    </source>
</evidence>
<keyword evidence="3" id="KW-1185">Reference proteome</keyword>
<protein>
    <recommendedName>
        <fullName evidence="4">Sugar ABC transporter substrate-binding protein</fullName>
    </recommendedName>
</protein>
<accession>A0A4V5V087</accession>
<sequence>MAVTALAPAGCSSSDNGGSPAPSSSKASQAEIDKAMNTPTTLTFWTWVSNVDDEVKLFEQKYPKIKVNIENVGQGLD</sequence>
<proteinExistence type="predicted"/>
<evidence type="ECO:0000313" key="3">
    <source>
        <dbReference type="Proteomes" id="UP000308705"/>
    </source>
</evidence>
<dbReference type="AlphaFoldDB" id="A0A4V5V087"/>